<organism evidence="1 2">
    <name type="scientific">Pseudomonas putida</name>
    <name type="common">Arthrobacter siderocapsulatus</name>
    <dbReference type="NCBI Taxonomy" id="303"/>
    <lineage>
        <taxon>Bacteria</taxon>
        <taxon>Pseudomonadati</taxon>
        <taxon>Pseudomonadota</taxon>
        <taxon>Gammaproteobacteria</taxon>
        <taxon>Pseudomonadales</taxon>
        <taxon>Pseudomonadaceae</taxon>
        <taxon>Pseudomonas</taxon>
    </lineage>
</organism>
<gene>
    <name evidence="1" type="ORF">EDF85_2823</name>
</gene>
<dbReference type="EMBL" id="RJUR01000013">
    <property type="protein sequence ID" value="ROQ50032.1"/>
    <property type="molecule type" value="Genomic_DNA"/>
</dbReference>
<accession>A0A9X8HIB6</accession>
<evidence type="ECO:0000313" key="1">
    <source>
        <dbReference type="EMBL" id="ROQ50032.1"/>
    </source>
</evidence>
<protein>
    <submittedName>
        <fullName evidence="1">Uncharacterized protein</fullName>
    </submittedName>
</protein>
<evidence type="ECO:0000313" key="2">
    <source>
        <dbReference type="Proteomes" id="UP000269115"/>
    </source>
</evidence>
<dbReference type="AlphaFoldDB" id="A0A9X8HIB6"/>
<proteinExistence type="predicted"/>
<dbReference type="Proteomes" id="UP000269115">
    <property type="component" value="Unassembled WGS sequence"/>
</dbReference>
<sequence>MGKYCCMYINEFKVDQPAEDEVDSVKLEEEFTPEEAAVLAD</sequence>
<reference evidence="1 2" key="1">
    <citation type="submission" date="2018-11" db="EMBL/GenBank/DDBJ databases">
        <title>Genomic analyses of the natural microbiome of Caenorhabditis elegans.</title>
        <authorList>
            <person name="Samuel B."/>
        </authorList>
    </citation>
    <scope>NUCLEOTIDE SEQUENCE [LARGE SCALE GENOMIC DNA]</scope>
    <source>
        <strain evidence="1 2">BIGb0473</strain>
    </source>
</reference>
<comment type="caution">
    <text evidence="1">The sequence shown here is derived from an EMBL/GenBank/DDBJ whole genome shotgun (WGS) entry which is preliminary data.</text>
</comment>
<name>A0A9X8HIB6_PSEPU</name>
<dbReference type="RefSeq" id="WP_260328937.1">
    <property type="nucleotide sequence ID" value="NZ_RJUR01000013.1"/>
</dbReference>